<evidence type="ECO:0000256" key="1">
    <source>
        <dbReference type="SAM" id="SignalP"/>
    </source>
</evidence>
<accession>A0A9N9KPJ2</accession>
<dbReference type="AlphaFoldDB" id="A0A9N9KPJ2"/>
<dbReference type="OrthoDB" id="425925at2759"/>
<dbReference type="EMBL" id="CAJVRL010000039">
    <property type="protein sequence ID" value="CAG8950981.1"/>
    <property type="molecule type" value="Genomic_DNA"/>
</dbReference>
<dbReference type="Proteomes" id="UP000696280">
    <property type="component" value="Unassembled WGS sequence"/>
</dbReference>
<comment type="caution">
    <text evidence="2">The sequence shown here is derived from an EMBL/GenBank/DDBJ whole genome shotgun (WGS) entry which is preliminary data.</text>
</comment>
<keyword evidence="3" id="KW-1185">Reference proteome</keyword>
<evidence type="ECO:0008006" key="4">
    <source>
        <dbReference type="Google" id="ProtNLM"/>
    </source>
</evidence>
<feature type="chain" id="PRO_5040357550" description="Phosphoglycerate mutase family protein" evidence="1">
    <location>
        <begin position="19"/>
        <end position="180"/>
    </location>
</feature>
<evidence type="ECO:0000313" key="2">
    <source>
        <dbReference type="EMBL" id="CAG8950981.1"/>
    </source>
</evidence>
<evidence type="ECO:0000313" key="3">
    <source>
        <dbReference type="Proteomes" id="UP000696280"/>
    </source>
</evidence>
<name>A0A9N9KPJ2_9HELO</name>
<feature type="signal peptide" evidence="1">
    <location>
        <begin position="1"/>
        <end position="18"/>
    </location>
</feature>
<gene>
    <name evidence="2" type="ORF">HYFRA_00006378</name>
</gene>
<protein>
    <recommendedName>
        <fullName evidence="4">Phosphoglycerate mutase family protein</fullName>
    </recommendedName>
</protein>
<reference evidence="2" key="1">
    <citation type="submission" date="2021-07" db="EMBL/GenBank/DDBJ databases">
        <authorList>
            <person name="Durling M."/>
        </authorList>
    </citation>
    <scope>NUCLEOTIDE SEQUENCE</scope>
</reference>
<sequence>MWFSSFLLLQVFATAILATPTVYLIRHGEKPADGDDGLNIKGEQRAQCLREVFGIDSGYDIGKIIVQKPKKSGKRARPFLTVLPLSKDLQLDIDTRCDRDDEDCVASLVSDFKASGSSGNILICWEHKALTDIAQALGNKNPPEYPKESFDLIWSDPYPYTHITSSVSEKCEGLDNEPRD</sequence>
<organism evidence="2 3">
    <name type="scientific">Hymenoscyphus fraxineus</name>
    <dbReference type="NCBI Taxonomy" id="746836"/>
    <lineage>
        <taxon>Eukaryota</taxon>
        <taxon>Fungi</taxon>
        <taxon>Dikarya</taxon>
        <taxon>Ascomycota</taxon>
        <taxon>Pezizomycotina</taxon>
        <taxon>Leotiomycetes</taxon>
        <taxon>Helotiales</taxon>
        <taxon>Helotiaceae</taxon>
        <taxon>Hymenoscyphus</taxon>
    </lineage>
</organism>
<proteinExistence type="predicted"/>
<keyword evidence="1" id="KW-0732">Signal</keyword>